<dbReference type="AlphaFoldDB" id="A0A7R8X624"/>
<dbReference type="InterPro" id="IPR013087">
    <property type="entry name" value="Znf_C2H2_type"/>
</dbReference>
<accession>A0A7R8X624</accession>
<dbReference type="GO" id="GO:0005634">
    <property type="term" value="C:nucleus"/>
    <property type="evidence" value="ECO:0007669"/>
    <property type="project" value="UniProtKB-SubCell"/>
</dbReference>
<evidence type="ECO:0000256" key="4">
    <source>
        <dbReference type="SAM" id="MobiDB-lite"/>
    </source>
</evidence>
<dbReference type="Proteomes" id="UP000677054">
    <property type="component" value="Unassembled WGS sequence"/>
</dbReference>
<evidence type="ECO:0000313" key="6">
    <source>
        <dbReference type="EMBL" id="CAD7241263.1"/>
    </source>
</evidence>
<feature type="domain" description="C2H2-type" evidence="5">
    <location>
        <begin position="220"/>
        <end position="247"/>
    </location>
</feature>
<dbReference type="EMBL" id="LR899632">
    <property type="protein sequence ID" value="CAD7241263.1"/>
    <property type="molecule type" value="Genomic_DNA"/>
</dbReference>
<dbReference type="GO" id="GO:0008270">
    <property type="term" value="F:zinc ion binding"/>
    <property type="evidence" value="ECO:0007669"/>
    <property type="project" value="UniProtKB-KW"/>
</dbReference>
<organism evidence="6">
    <name type="scientific">Darwinula stevensoni</name>
    <dbReference type="NCBI Taxonomy" id="69355"/>
    <lineage>
        <taxon>Eukaryota</taxon>
        <taxon>Metazoa</taxon>
        <taxon>Ecdysozoa</taxon>
        <taxon>Arthropoda</taxon>
        <taxon>Crustacea</taxon>
        <taxon>Oligostraca</taxon>
        <taxon>Ostracoda</taxon>
        <taxon>Podocopa</taxon>
        <taxon>Podocopida</taxon>
        <taxon>Darwinulocopina</taxon>
        <taxon>Darwinuloidea</taxon>
        <taxon>Darwinulidae</taxon>
        <taxon>Darwinula</taxon>
    </lineage>
</organism>
<evidence type="ECO:0000259" key="5">
    <source>
        <dbReference type="PROSITE" id="PS50157"/>
    </source>
</evidence>
<evidence type="ECO:0000256" key="3">
    <source>
        <dbReference type="PROSITE-ProRule" id="PRU00042"/>
    </source>
</evidence>
<protein>
    <recommendedName>
        <fullName evidence="5">C2H2-type domain-containing protein</fullName>
    </recommendedName>
</protein>
<dbReference type="OrthoDB" id="5814089at2759"/>
<sequence length="268" mass="30400">MFVKLRRGDGDSKMALQTAVSDKEMKAWKRSLPSVILGPWEVDRHEWRTSFRWAPTVRVHDLDEEDDDEPADLGRRGNPGGCGASTERCYENELNAAATKRSFDVAFLARSDGESKRKKEEEEEKKKVEDGEEEKDSGPGPSYSAFTRVFRPSANANLPPKGATRTFVPSFLLCLSAQNTCAECKLSFRMTSDLVCHMRTQHKRTDGIAGPGIGTGREKLGCPICGEAFRERHHLTRHMSAHRNKREEEDEEEEREEEEKEDENRNSP</sequence>
<keyword evidence="7" id="KW-1185">Reference proteome</keyword>
<evidence type="ECO:0000313" key="7">
    <source>
        <dbReference type="Proteomes" id="UP000677054"/>
    </source>
</evidence>
<dbReference type="Gene3D" id="3.30.160.60">
    <property type="entry name" value="Classic Zinc Finger"/>
    <property type="match status" value="1"/>
</dbReference>
<dbReference type="SMART" id="SM00355">
    <property type="entry name" value="ZnF_C2H2"/>
    <property type="match status" value="2"/>
</dbReference>
<dbReference type="SUPFAM" id="SSF57667">
    <property type="entry name" value="beta-beta-alpha zinc fingers"/>
    <property type="match status" value="1"/>
</dbReference>
<feature type="region of interest" description="Disordered" evidence="4">
    <location>
        <begin position="236"/>
        <end position="268"/>
    </location>
</feature>
<dbReference type="Pfam" id="PF00096">
    <property type="entry name" value="zf-C2H2"/>
    <property type="match status" value="1"/>
</dbReference>
<dbReference type="EMBL" id="CAJPEV010000115">
    <property type="protein sequence ID" value="CAG0880811.1"/>
    <property type="molecule type" value="Genomic_DNA"/>
</dbReference>
<keyword evidence="3" id="KW-0862">Zinc</keyword>
<dbReference type="PANTHER" id="PTHR16516">
    <property type="entry name" value="AGAP007109-PA"/>
    <property type="match status" value="1"/>
</dbReference>
<keyword evidence="2" id="KW-0539">Nucleus</keyword>
<evidence type="ECO:0000256" key="1">
    <source>
        <dbReference type="ARBA" id="ARBA00004123"/>
    </source>
</evidence>
<comment type="subcellular location">
    <subcellularLocation>
        <location evidence="1">Nucleus</location>
    </subcellularLocation>
</comment>
<name>A0A7R8X624_9CRUS</name>
<gene>
    <name evidence="6" type="ORF">DSTB1V02_LOCUS1263</name>
</gene>
<dbReference type="GO" id="GO:0006355">
    <property type="term" value="P:regulation of DNA-templated transcription"/>
    <property type="evidence" value="ECO:0007669"/>
    <property type="project" value="TreeGrafter"/>
</dbReference>
<feature type="region of interest" description="Disordered" evidence="4">
    <location>
        <begin position="112"/>
        <end position="145"/>
    </location>
</feature>
<proteinExistence type="predicted"/>
<dbReference type="PANTHER" id="PTHR16516:SF4">
    <property type="entry name" value="C2H2-TYPE DOMAIN-CONTAINING PROTEIN"/>
    <property type="match status" value="1"/>
</dbReference>
<dbReference type="PROSITE" id="PS00028">
    <property type="entry name" value="ZINC_FINGER_C2H2_1"/>
    <property type="match status" value="2"/>
</dbReference>
<reference evidence="6" key="1">
    <citation type="submission" date="2020-11" db="EMBL/GenBank/DDBJ databases">
        <authorList>
            <person name="Tran Van P."/>
        </authorList>
    </citation>
    <scope>NUCLEOTIDE SEQUENCE</scope>
</reference>
<feature type="compositionally biased region" description="Basic and acidic residues" evidence="4">
    <location>
        <begin position="112"/>
        <end position="129"/>
    </location>
</feature>
<dbReference type="InterPro" id="IPR052296">
    <property type="entry name" value="TR-Histone_Methyltrans"/>
</dbReference>
<dbReference type="PROSITE" id="PS50157">
    <property type="entry name" value="ZINC_FINGER_C2H2_2"/>
    <property type="match status" value="2"/>
</dbReference>
<feature type="domain" description="C2H2-type" evidence="5">
    <location>
        <begin position="179"/>
        <end position="207"/>
    </location>
</feature>
<keyword evidence="3" id="KW-0479">Metal-binding</keyword>
<dbReference type="InterPro" id="IPR036236">
    <property type="entry name" value="Znf_C2H2_sf"/>
</dbReference>
<keyword evidence="3" id="KW-0863">Zinc-finger</keyword>
<evidence type="ECO:0000256" key="2">
    <source>
        <dbReference type="ARBA" id="ARBA00023242"/>
    </source>
</evidence>
<feature type="compositionally biased region" description="Acidic residues" evidence="4">
    <location>
        <begin position="248"/>
        <end position="261"/>
    </location>
</feature>